<feature type="repeat" description="Hemopexin" evidence="28">
    <location>
        <begin position="533"/>
        <end position="577"/>
    </location>
</feature>
<dbReference type="GO" id="GO:0030574">
    <property type="term" value="P:collagen catabolic process"/>
    <property type="evidence" value="ECO:0007669"/>
    <property type="project" value="UniProtKB-KW"/>
</dbReference>
<evidence type="ECO:0000256" key="16">
    <source>
        <dbReference type="ARBA" id="ARBA00023105"/>
    </source>
</evidence>
<dbReference type="EMBL" id="JAACNH010000003">
    <property type="protein sequence ID" value="KAG8446571.1"/>
    <property type="molecule type" value="Genomic_DNA"/>
</dbReference>
<feature type="binding site" evidence="25">
    <location>
        <position position="232"/>
    </location>
    <ligand>
        <name>Zn(2+)</name>
        <dbReference type="ChEBI" id="CHEBI:29105"/>
        <label>2</label>
        <note>catalytic</note>
    </ligand>
</feature>
<evidence type="ECO:0000256" key="13">
    <source>
        <dbReference type="ARBA" id="ARBA00022833"/>
    </source>
</evidence>
<dbReference type="InterPro" id="IPR018486">
    <property type="entry name" value="Hemopexin_CS"/>
</dbReference>
<evidence type="ECO:0000256" key="4">
    <source>
        <dbReference type="ARBA" id="ARBA00012395"/>
    </source>
</evidence>
<dbReference type="SUPFAM" id="SSF55486">
    <property type="entry name" value="Metalloproteases ('zincins'), catalytic domain"/>
    <property type="match status" value="1"/>
</dbReference>
<dbReference type="InterPro" id="IPR036365">
    <property type="entry name" value="PGBD-like_sf"/>
</dbReference>
<feature type="binding site" evidence="25">
    <location>
        <position position="183"/>
    </location>
    <ligand>
        <name>Ca(2+)</name>
        <dbReference type="ChEBI" id="CHEBI:29108"/>
        <label>3</label>
    </ligand>
</feature>
<dbReference type="InterPro" id="IPR006026">
    <property type="entry name" value="Peptidase_Metallo"/>
</dbReference>
<dbReference type="Pfam" id="PF01471">
    <property type="entry name" value="PG_binding_1"/>
    <property type="match status" value="1"/>
</dbReference>
<evidence type="ECO:0000256" key="29">
    <source>
        <dbReference type="SAM" id="MobiDB-lite"/>
    </source>
</evidence>
<evidence type="ECO:0000256" key="27">
    <source>
        <dbReference type="PROSITE-ProRule" id="PRU00479"/>
    </source>
</evidence>
<keyword evidence="9 25" id="KW-0479">Metal-binding</keyword>
<feature type="domain" description="Fibronectin type-II" evidence="31">
    <location>
        <begin position="226"/>
        <end position="274"/>
    </location>
</feature>
<dbReference type="SUPFAM" id="SSF47090">
    <property type="entry name" value="PGBD-like"/>
    <property type="match status" value="1"/>
</dbReference>
<feature type="binding site" evidence="25">
    <location>
        <position position="207"/>
    </location>
    <ligand>
        <name>Ca(2+)</name>
        <dbReference type="ChEBI" id="CHEBI:29108"/>
        <label>1</label>
    </ligand>
</feature>
<feature type="chain" id="PRO_5035871693" description="Matrix metalloproteinase-9" evidence="30">
    <location>
        <begin position="20"/>
        <end position="671"/>
    </location>
</feature>
<dbReference type="Gene3D" id="3.40.390.10">
    <property type="entry name" value="Collagenase (Catalytic Domain)"/>
    <property type="match status" value="1"/>
</dbReference>
<keyword evidence="7" id="KW-0272">Extracellular matrix</keyword>
<evidence type="ECO:0000256" key="15">
    <source>
        <dbReference type="ARBA" id="ARBA00023049"/>
    </source>
</evidence>
<keyword evidence="11" id="KW-0677">Repeat</keyword>
<dbReference type="InterPro" id="IPR036943">
    <property type="entry name" value="FN_type2_sf"/>
</dbReference>
<dbReference type="SUPFAM" id="SSF50923">
    <property type="entry name" value="Hemopexin-like domain"/>
    <property type="match status" value="1"/>
</dbReference>
<dbReference type="FunFam" id="2.10.10.10:FF:000001">
    <property type="entry name" value="Fibronectin 1a isoform 1"/>
    <property type="match status" value="3"/>
</dbReference>
<feature type="binding site" evidence="25">
    <location>
        <position position="204"/>
    </location>
    <ligand>
        <name>Zn(2+)</name>
        <dbReference type="ChEBI" id="CHEBI:29105"/>
        <label>1</label>
    </ligand>
</feature>
<dbReference type="Pfam" id="PF00040">
    <property type="entry name" value="fn2"/>
    <property type="match status" value="2"/>
</dbReference>
<keyword evidence="6" id="KW-0964">Secreted</keyword>
<evidence type="ECO:0000256" key="12">
    <source>
        <dbReference type="ARBA" id="ARBA00022801"/>
    </source>
</evidence>
<evidence type="ECO:0000256" key="30">
    <source>
        <dbReference type="SAM" id="SignalP"/>
    </source>
</evidence>
<dbReference type="SMART" id="SM00059">
    <property type="entry name" value="FN2"/>
    <property type="match status" value="3"/>
</dbReference>
<evidence type="ECO:0000256" key="9">
    <source>
        <dbReference type="ARBA" id="ARBA00022723"/>
    </source>
</evidence>
<evidence type="ECO:0000256" key="26">
    <source>
        <dbReference type="PIRSR" id="PIRSR621190-5"/>
    </source>
</evidence>
<dbReference type="SUPFAM" id="SSF57440">
    <property type="entry name" value="Kringle-like"/>
    <property type="match status" value="3"/>
</dbReference>
<dbReference type="GO" id="GO:0031012">
    <property type="term" value="C:extracellular matrix"/>
    <property type="evidence" value="ECO:0007669"/>
    <property type="project" value="InterPro"/>
</dbReference>
<evidence type="ECO:0000256" key="20">
    <source>
        <dbReference type="ARBA" id="ARBA00032382"/>
    </source>
</evidence>
<feature type="binding site" description="in inhibited form" evidence="25">
    <location>
        <position position="100"/>
    </location>
    <ligand>
        <name>Zn(2+)</name>
        <dbReference type="ChEBI" id="CHEBI:29105"/>
        <label>2</label>
        <note>catalytic</note>
    </ligand>
</feature>
<dbReference type="InterPro" id="IPR013806">
    <property type="entry name" value="Kringle-like"/>
</dbReference>
<proteinExistence type="inferred from homology"/>
<evidence type="ECO:0000256" key="18">
    <source>
        <dbReference type="ARBA" id="ARBA00023157"/>
    </source>
</evidence>
<comment type="similarity">
    <text evidence="3">Belongs to the peptidase M10A family.</text>
</comment>
<evidence type="ECO:0000256" key="8">
    <source>
        <dbReference type="ARBA" id="ARBA00022670"/>
    </source>
</evidence>
<evidence type="ECO:0000256" key="17">
    <source>
        <dbReference type="ARBA" id="ARBA00023145"/>
    </source>
</evidence>
<dbReference type="Gene3D" id="2.10.10.10">
    <property type="entry name" value="Fibronectin, type II, collagen-binding"/>
    <property type="match status" value="3"/>
</dbReference>
<evidence type="ECO:0000256" key="19">
    <source>
        <dbReference type="ARBA" id="ARBA00030375"/>
    </source>
</evidence>
<evidence type="ECO:0000256" key="21">
    <source>
        <dbReference type="ARBA" id="ARBA00033338"/>
    </source>
</evidence>
<keyword evidence="33" id="KW-1185">Reference proteome</keyword>
<dbReference type="PRINTS" id="PR00013">
    <property type="entry name" value="FNTYPEII"/>
</dbReference>
<dbReference type="CDD" id="cd00062">
    <property type="entry name" value="FN2"/>
    <property type="match status" value="3"/>
</dbReference>
<feature type="binding site" evidence="25">
    <location>
        <position position="132"/>
    </location>
    <ligand>
        <name>Ca(2+)</name>
        <dbReference type="ChEBI" id="CHEBI:29108"/>
        <label>1</label>
    </ligand>
</feature>
<organism evidence="32 33">
    <name type="scientific">Hymenochirus boettgeri</name>
    <name type="common">Congo dwarf clawed frog</name>
    <dbReference type="NCBI Taxonomy" id="247094"/>
    <lineage>
        <taxon>Eukaryota</taxon>
        <taxon>Metazoa</taxon>
        <taxon>Chordata</taxon>
        <taxon>Craniata</taxon>
        <taxon>Vertebrata</taxon>
        <taxon>Euteleostomi</taxon>
        <taxon>Amphibia</taxon>
        <taxon>Batrachia</taxon>
        <taxon>Anura</taxon>
        <taxon>Pipoidea</taxon>
        <taxon>Pipidae</taxon>
        <taxon>Pipinae</taxon>
        <taxon>Hymenochirus</taxon>
    </lineage>
</organism>
<dbReference type="InterPro" id="IPR036375">
    <property type="entry name" value="Hemopexin-like_dom_sf"/>
</dbReference>
<evidence type="ECO:0000256" key="14">
    <source>
        <dbReference type="ARBA" id="ARBA00022837"/>
    </source>
</evidence>
<dbReference type="OrthoDB" id="406838at2759"/>
<dbReference type="GO" id="GO:0008270">
    <property type="term" value="F:zinc ion binding"/>
    <property type="evidence" value="ECO:0007669"/>
    <property type="project" value="InterPro"/>
</dbReference>
<evidence type="ECO:0000256" key="1">
    <source>
        <dbReference type="ARBA" id="ARBA00001425"/>
    </source>
</evidence>
<dbReference type="EC" id="3.4.24.35" evidence="4"/>
<dbReference type="InterPro" id="IPR018487">
    <property type="entry name" value="Hemopexin-like_repeat"/>
</dbReference>
<keyword evidence="17" id="KW-0865">Zymogen</keyword>
<accession>A0A8T2JVS8</accession>
<feature type="binding site" evidence="25">
    <location>
        <position position="491"/>
    </location>
    <ligand>
        <name>Ca(2+)</name>
        <dbReference type="ChEBI" id="CHEBI:29108"/>
        <label>4</label>
    </ligand>
</feature>
<feature type="binding site" evidence="25">
    <location>
        <position position="166"/>
    </location>
    <ligand>
        <name>Ca(2+)</name>
        <dbReference type="ChEBI" id="CHEBI:29108"/>
        <label>2</label>
    </ligand>
</feature>
<feature type="repeat" description="Hemopexin" evidence="28">
    <location>
        <begin position="487"/>
        <end position="532"/>
    </location>
</feature>
<dbReference type="AlphaFoldDB" id="A0A8T2JVS8"/>
<dbReference type="PANTHER" id="PTHR10201:SF30">
    <property type="entry name" value="MATRIX METALLOPROTEINASE-9"/>
    <property type="match status" value="1"/>
</dbReference>
<dbReference type="FunFam" id="3.40.390.10:FF:000010">
    <property type="entry name" value="72 kDa type IV collagenase"/>
    <property type="match status" value="1"/>
</dbReference>
<sequence length="671" mass="74757">MKGLGILSVMVSLCAMGLSAPVTSKNSISVIFPGEIQSGQNDLQLAKKYLLQFGYLVSQQGTDESVIMREALGKMQSRMGLNKTGELDVETLSAMKRPRCGVADVGAFNTFEGDLKWDHNDITYRILNYSPDLDPEVIDDAFARAFKVWSDVTPLTFTRIYNGEPDINILFGTEDHGDPYPFDTKDGLLAHAYPPGPGVQGDAHFDDDEFWTLGTGTVVKSRFGNSGGALCHFPFVFDGQSYSSCTSVGRADKLPWCSTTANYDQDKKYGFCPSELLYTYGGNGAEEPCVFPFIFDGKSYNGCTKEGRQDGYRWCSTTANYDTDQKYGFCPNQDMAVIGGNSQGDPCVFPFTFQGKKFNSCTSDGRTDRKLWCATTSNYDQDNKWGFCPDQGYSLFLVAAHEFGHALGLEHSDVRDALMYPMYSYVKDFQLHVDDVRGIQYLYGSGSGPKPNPPKSTEKPSSTRSTRSTTTTIFVPPLDPAQNACNVEMFDAIADLQGELQFFKDGLYWTVSPKSKMVPQSPRRISDTWPGLPSKIDTAFQDPATKSIFFFSGRKFWQSTGNSVSGPNSIEKLGLAEGIVGSFARDNGKALLFNGERYWRLNIRTLTLDNGYPRQTAVDYPGVPGDSHDVFLYQGNYYFCQDRFFWRVTSRKQQDIVGYVSYDLLRCPEND</sequence>
<evidence type="ECO:0000259" key="31">
    <source>
        <dbReference type="PROSITE" id="PS51092"/>
    </source>
</evidence>
<dbReference type="CDD" id="cd00094">
    <property type="entry name" value="HX"/>
    <property type="match status" value="1"/>
</dbReference>
<feature type="binding site" evidence="25">
    <location>
        <position position="191"/>
    </location>
    <ligand>
        <name>Zn(2+)</name>
        <dbReference type="ChEBI" id="CHEBI:29105"/>
        <label>1</label>
    </ligand>
</feature>
<feature type="short sequence motif" description="Cysteine switch" evidence="26">
    <location>
        <begin position="98"/>
        <end position="105"/>
    </location>
</feature>
<evidence type="ECO:0000256" key="23">
    <source>
        <dbReference type="ARBA" id="ARBA00062173"/>
    </source>
</evidence>
<comment type="caution">
    <text evidence="32">The sequence shown here is derived from an EMBL/GenBank/DDBJ whole genome shotgun (WGS) entry which is preliminary data.</text>
</comment>
<dbReference type="PANTHER" id="PTHR10201">
    <property type="entry name" value="MATRIX METALLOPROTEINASE"/>
    <property type="match status" value="1"/>
</dbReference>
<dbReference type="InterPro" id="IPR000585">
    <property type="entry name" value="Hemopexin-like_dom"/>
</dbReference>
<evidence type="ECO:0000256" key="7">
    <source>
        <dbReference type="ARBA" id="ARBA00022530"/>
    </source>
</evidence>
<dbReference type="PROSITE" id="PS51642">
    <property type="entry name" value="HEMOPEXIN_2"/>
    <property type="match status" value="3"/>
</dbReference>
<dbReference type="CDD" id="cd04278">
    <property type="entry name" value="ZnMc_MMP"/>
    <property type="match status" value="1"/>
</dbReference>
<dbReference type="PIRSF" id="PIRSF001191">
    <property type="entry name" value="Peptidase_M10A_matrix"/>
    <property type="match status" value="1"/>
</dbReference>
<evidence type="ECO:0000256" key="6">
    <source>
        <dbReference type="ARBA" id="ARBA00022525"/>
    </source>
</evidence>
<keyword evidence="16" id="KW-0177">Collagen degradation</keyword>
<feature type="disulfide bond" evidence="27">
    <location>
        <begin position="289"/>
        <end position="315"/>
    </location>
</feature>
<dbReference type="InterPro" id="IPR024079">
    <property type="entry name" value="MetalloPept_cat_dom_sf"/>
</dbReference>
<evidence type="ECO:0000256" key="25">
    <source>
        <dbReference type="PIRSR" id="PIRSR621190-2"/>
    </source>
</evidence>
<feature type="disulfide bond" evidence="27">
    <location>
        <begin position="347"/>
        <end position="373"/>
    </location>
</feature>
<keyword evidence="18 27" id="KW-1015">Disulfide bond</keyword>
<comment type="cofactor">
    <cofactor evidence="25">
        <name>Ca(2+)</name>
        <dbReference type="ChEBI" id="CHEBI:29108"/>
    </cofactor>
    <text evidence="25">Can bind about 5 Ca(2+) ions per subunit.</text>
</comment>
<keyword evidence="14 25" id="KW-0106">Calcium</keyword>
<evidence type="ECO:0000256" key="22">
    <source>
        <dbReference type="ARBA" id="ARBA00045780"/>
    </source>
</evidence>
<feature type="binding site" evidence="25">
    <location>
        <position position="188"/>
    </location>
    <ligand>
        <name>Ca(2+)</name>
        <dbReference type="ChEBI" id="CHEBI:29108"/>
        <label>3</label>
    </ligand>
</feature>
<keyword evidence="13 25" id="KW-0862">Zinc</keyword>
<feature type="repeat" description="Hemopexin" evidence="28">
    <location>
        <begin position="578"/>
        <end position="623"/>
    </location>
</feature>
<dbReference type="InterPro" id="IPR002477">
    <property type="entry name" value="Peptidoglycan-bd-like"/>
</dbReference>
<reference evidence="32" key="1">
    <citation type="thesis" date="2020" institute="ProQuest LLC" country="789 East Eisenhower Parkway, Ann Arbor, MI, USA">
        <title>Comparative Genomics and Chromosome Evolution.</title>
        <authorList>
            <person name="Mudd A.B."/>
        </authorList>
    </citation>
    <scope>NUCLEOTIDE SEQUENCE</scope>
    <source>
        <strain evidence="32">Female2</strain>
        <tissue evidence="32">Blood</tissue>
    </source>
</reference>
<feature type="disulfide bond" evidence="27">
    <location>
        <begin position="303"/>
        <end position="330"/>
    </location>
</feature>
<dbReference type="PROSITE" id="PS00023">
    <property type="entry name" value="FN2_1"/>
    <property type="match status" value="1"/>
</dbReference>
<dbReference type="SMART" id="SM00235">
    <property type="entry name" value="ZnMc"/>
    <property type="match status" value="1"/>
</dbReference>
<evidence type="ECO:0000256" key="11">
    <source>
        <dbReference type="ARBA" id="ARBA00022737"/>
    </source>
</evidence>
<feature type="binding site" evidence="25">
    <location>
        <position position="206"/>
    </location>
    <ligand>
        <name>Ca(2+)</name>
        <dbReference type="ChEBI" id="CHEBI:29108"/>
        <label>3</label>
    </ligand>
</feature>
<feature type="compositionally biased region" description="Low complexity" evidence="29">
    <location>
        <begin position="459"/>
        <end position="472"/>
    </location>
</feature>
<comment type="cofactor">
    <cofactor evidence="25">
        <name>Zn(2+)</name>
        <dbReference type="ChEBI" id="CHEBI:29105"/>
    </cofactor>
    <text evidence="25">Binds 2 Zn(2+) ions per subunit.</text>
</comment>
<keyword evidence="15" id="KW-0482">Metalloprotease</keyword>
<dbReference type="InterPro" id="IPR001818">
    <property type="entry name" value="Pept_M10_metallopeptidase"/>
</dbReference>
<comment type="catalytic activity">
    <reaction evidence="1">
        <text>Cleavage of gelatin types I and V and collagen types IV and V.</text>
        <dbReference type="EC" id="3.4.24.35"/>
    </reaction>
</comment>
<dbReference type="GO" id="GO:0030198">
    <property type="term" value="P:extracellular matrix organization"/>
    <property type="evidence" value="ECO:0007669"/>
    <property type="project" value="TreeGrafter"/>
</dbReference>
<feature type="disulfide bond" evidence="27">
    <location>
        <begin position="361"/>
        <end position="388"/>
    </location>
</feature>
<dbReference type="InterPro" id="IPR000562">
    <property type="entry name" value="FN_type2_dom"/>
</dbReference>
<dbReference type="Proteomes" id="UP000812440">
    <property type="component" value="Chromosome 8_10"/>
</dbReference>
<comment type="subunit">
    <text evidence="23">Exists as monomer or homodimer; disulfide-linked. Also exists as heterodimer with LCN2. Macrophages and transformed cell lines produce only the monomeric form. Interacts with ECM1.</text>
</comment>
<dbReference type="SMART" id="SM00120">
    <property type="entry name" value="HX"/>
    <property type="match status" value="4"/>
</dbReference>
<feature type="binding site" evidence="25">
    <location>
        <position position="209"/>
    </location>
    <ligand>
        <name>Ca(2+)</name>
        <dbReference type="ChEBI" id="CHEBI:29108"/>
        <label>1</label>
    </ligand>
</feature>
<feature type="region of interest" description="Disordered" evidence="29">
    <location>
        <begin position="444"/>
        <end position="472"/>
    </location>
</feature>
<comment type="function">
    <text evidence="22">Matrix metalloproteinase that plays an essential role in local proteolysis of the extracellular matrix and in leukocyte migration. Could play a role in bone osteoclastic resorption. Cleaves KiSS1 at a Gly-|-Leu bond. Cleaves NINJ1 to generate the Secreted ninjurin-1 form. Cleaves type IV and type V collagen into large C-terminal three quarter fragments and shorter N-terminal one quarter fragments. Degrades fibronectin but not laminin or Pz-peptide.</text>
</comment>
<evidence type="ECO:0000256" key="3">
    <source>
        <dbReference type="ARBA" id="ARBA00010370"/>
    </source>
</evidence>
<comment type="subcellular location">
    <subcellularLocation>
        <location evidence="2">Secreted</location>
        <location evidence="2">Extracellular space</location>
        <location evidence="2">Extracellular matrix</location>
    </subcellularLocation>
</comment>
<gene>
    <name evidence="32" type="ORF">GDO86_014139</name>
</gene>
<evidence type="ECO:0000256" key="5">
    <source>
        <dbReference type="ARBA" id="ARBA00013698"/>
    </source>
</evidence>
<dbReference type="InterPro" id="IPR033739">
    <property type="entry name" value="M10A_MMP"/>
</dbReference>
<feature type="domain" description="Fibronectin type-II" evidence="31">
    <location>
        <begin position="284"/>
        <end position="332"/>
    </location>
</feature>
<dbReference type="PROSITE" id="PS00024">
    <property type="entry name" value="HEMOPEXIN"/>
    <property type="match status" value="1"/>
</dbReference>
<evidence type="ECO:0000313" key="33">
    <source>
        <dbReference type="Proteomes" id="UP000812440"/>
    </source>
</evidence>
<evidence type="ECO:0000256" key="24">
    <source>
        <dbReference type="PIRSR" id="PIRSR001191-1"/>
    </source>
</evidence>
<name>A0A8T2JVS8_9PIPI</name>
<dbReference type="Pfam" id="PF00413">
    <property type="entry name" value="Peptidase_M10"/>
    <property type="match status" value="2"/>
</dbReference>
<keyword evidence="10 30" id="KW-0732">Signal</keyword>
<protein>
    <recommendedName>
        <fullName evidence="5">Matrix metalloproteinase-9</fullName>
        <ecNumber evidence="4">3.4.24.35</ecNumber>
    </recommendedName>
    <alternativeName>
        <fullName evidence="19">92 kDa gelatinase</fullName>
    </alternativeName>
    <alternativeName>
        <fullName evidence="20">92 kDa type IV collagenase</fullName>
    </alternativeName>
    <alternativeName>
        <fullName evidence="21">Gelatinase B</fullName>
    </alternativeName>
</protein>
<feature type="active site" evidence="24">
    <location>
        <position position="402"/>
    </location>
</feature>
<feature type="binding site" evidence="25">
    <location>
        <position position="630"/>
    </location>
    <ligand>
        <name>Ca(2+)</name>
        <dbReference type="ChEBI" id="CHEBI:29108"/>
        <label>5</label>
    </ligand>
</feature>
<feature type="binding site" evidence="25">
    <location>
        <position position="178"/>
    </location>
    <ligand>
        <name>Zn(2+)</name>
        <dbReference type="ChEBI" id="CHEBI:29105"/>
        <label>1</label>
    </ligand>
</feature>
<dbReference type="GO" id="GO:0006508">
    <property type="term" value="P:proteolysis"/>
    <property type="evidence" value="ECO:0007669"/>
    <property type="project" value="UniProtKB-KW"/>
</dbReference>
<feature type="disulfide bond" evidence="27">
    <location>
        <begin position="245"/>
        <end position="272"/>
    </location>
</feature>
<dbReference type="GO" id="GO:0005615">
    <property type="term" value="C:extracellular space"/>
    <property type="evidence" value="ECO:0007669"/>
    <property type="project" value="TreeGrafter"/>
</dbReference>
<dbReference type="Pfam" id="PF00045">
    <property type="entry name" value="Hemopexin"/>
    <property type="match status" value="3"/>
</dbReference>
<feature type="signal peptide" evidence="30">
    <location>
        <begin position="1"/>
        <end position="19"/>
    </location>
</feature>
<feature type="binding site" evidence="25">
    <location>
        <position position="202"/>
    </location>
    <ligand>
        <name>Ca(2+)</name>
        <dbReference type="ChEBI" id="CHEBI:29108"/>
        <label>2</label>
    </ligand>
</feature>
<feature type="binding site" evidence="25">
    <location>
        <position position="537"/>
    </location>
    <ligand>
        <name>Ca(2+)</name>
        <dbReference type="ChEBI" id="CHEBI:29108"/>
        <label>4</label>
    </ligand>
</feature>
<dbReference type="Gene3D" id="2.110.10.10">
    <property type="entry name" value="Hemopexin-like domain"/>
    <property type="match status" value="1"/>
</dbReference>
<feature type="binding site" evidence="25">
    <location>
        <position position="176"/>
    </location>
    <ligand>
        <name>Zn(2+)</name>
        <dbReference type="ChEBI" id="CHEBI:29105"/>
        <label>1</label>
    </ligand>
</feature>
<feature type="disulfide bond" evidence="27">
    <location>
        <begin position="231"/>
        <end position="257"/>
    </location>
</feature>
<evidence type="ECO:0000256" key="10">
    <source>
        <dbReference type="ARBA" id="ARBA00022729"/>
    </source>
</evidence>
<dbReference type="InterPro" id="IPR021190">
    <property type="entry name" value="Pept_M10A"/>
</dbReference>
<feature type="binding site" evidence="25">
    <location>
        <position position="209"/>
    </location>
    <ligand>
        <name>Ca(2+)</name>
        <dbReference type="ChEBI" id="CHEBI:29108"/>
        <label>3</label>
    </ligand>
</feature>
<dbReference type="GO" id="GO:0004222">
    <property type="term" value="F:metalloendopeptidase activity"/>
    <property type="evidence" value="ECO:0007669"/>
    <property type="project" value="UniProtKB-EC"/>
</dbReference>
<evidence type="ECO:0000313" key="32">
    <source>
        <dbReference type="EMBL" id="KAG8446571.1"/>
    </source>
</evidence>
<feature type="binding site" evidence="25">
    <location>
        <position position="539"/>
    </location>
    <ligand>
        <name>Ca(2+)</name>
        <dbReference type="ChEBI" id="CHEBI:29108"/>
        <label>5</label>
    </ligand>
</feature>
<evidence type="ECO:0000256" key="28">
    <source>
        <dbReference type="PROSITE-ProRule" id="PRU01011"/>
    </source>
</evidence>
<dbReference type="PROSITE" id="PS51092">
    <property type="entry name" value="FN2_2"/>
    <property type="match status" value="3"/>
</dbReference>
<feature type="binding site" evidence="25">
    <location>
        <position position="493"/>
    </location>
    <ligand>
        <name>Ca(2+)</name>
        <dbReference type="ChEBI" id="CHEBI:29108"/>
        <label>5</label>
    </ligand>
</feature>
<dbReference type="PRINTS" id="PR00138">
    <property type="entry name" value="MATRIXIN"/>
</dbReference>
<evidence type="ECO:0000256" key="2">
    <source>
        <dbReference type="ARBA" id="ARBA00004498"/>
    </source>
</evidence>
<keyword evidence="12" id="KW-0378">Hydrolase</keyword>
<keyword evidence="8" id="KW-0645">Protease</keyword>
<feature type="domain" description="Fibronectin type-II" evidence="31">
    <location>
        <begin position="342"/>
        <end position="390"/>
    </location>
</feature>